<sequence>MVILEVSSIQTKKYVIVANPICITPDHVLGLIESVYSLGGRIDSEELNNIIDVDMDILTHAIDIAEALNLVRFDQGNIELTELGIKVAKATTKEIKKILRERALNLEPLHTLINEIKNNNGRIEISRVREIIATFYGENNIEHSLDCLRQWWRYLEILSRHGNYLKLTINPP</sequence>
<dbReference type="BioCyc" id="IAGG583356:GHAH-196-MONOMER"/>
<dbReference type="HOGENOM" id="CLU_132454_0_0_2"/>
<organism evidence="1 2">
    <name type="scientific">Ignisphaera aggregans (strain DSM 17230 / JCM 13409 / AQ1.S1)</name>
    <dbReference type="NCBI Taxonomy" id="583356"/>
    <lineage>
        <taxon>Archaea</taxon>
        <taxon>Thermoproteota</taxon>
        <taxon>Thermoprotei</taxon>
        <taxon>Desulfurococcales</taxon>
        <taxon>Desulfurococcaceae</taxon>
        <taxon>Ignisphaera</taxon>
    </lineage>
</organism>
<dbReference type="Pfam" id="PF09821">
    <property type="entry name" value="AAA_assoc_C"/>
    <property type="match status" value="1"/>
</dbReference>
<proteinExistence type="predicted"/>
<keyword evidence="2" id="KW-1185">Reference proteome</keyword>
<dbReference type="Proteomes" id="UP000001304">
    <property type="component" value="Chromosome"/>
</dbReference>
<dbReference type="EMBL" id="CP002098">
    <property type="protein sequence ID" value="ADM27035.1"/>
    <property type="molecule type" value="Genomic_DNA"/>
</dbReference>
<dbReference type="STRING" id="583356.Igag_0186"/>
<dbReference type="AlphaFoldDB" id="E0SQ85"/>
<name>E0SQ85_IGNAA</name>
<protein>
    <submittedName>
        <fullName evidence="1">ABC nitrate/sulphonate/bicarbonate family transporter, ATPase subunit</fullName>
    </submittedName>
</protein>
<dbReference type="KEGG" id="iag:Igag_0186"/>
<evidence type="ECO:0000313" key="1">
    <source>
        <dbReference type="EMBL" id="ADM27035.1"/>
    </source>
</evidence>
<dbReference type="InterPro" id="IPR018632">
    <property type="entry name" value="AAA-associated_dom_C"/>
</dbReference>
<accession>E0SQ85</accession>
<gene>
    <name evidence="1" type="ordered locus">Igag_0186</name>
</gene>
<reference evidence="1 2" key="1">
    <citation type="journal article" date="2010" name="Stand. Genomic Sci.">
        <title>Complete genome sequence of Ignisphaera aggregans type strain (AQ1.S1).</title>
        <authorList>
            <person name="Goker M."/>
            <person name="Held B."/>
            <person name="Lapidus A."/>
            <person name="Nolan M."/>
            <person name="Spring S."/>
            <person name="Yasawong M."/>
            <person name="Lucas S."/>
            <person name="Glavina Del Rio T."/>
            <person name="Tice H."/>
            <person name="Cheng J.F."/>
            <person name="Goodwin L."/>
            <person name="Tapia R."/>
            <person name="Pitluck S."/>
            <person name="Liolios K."/>
            <person name="Ivanova N."/>
            <person name="Mavromatis K."/>
            <person name="Mikhailova N."/>
            <person name="Pati A."/>
            <person name="Chen A."/>
            <person name="Palaniappan K."/>
            <person name="Brambilla E."/>
            <person name="Land M."/>
            <person name="Hauser L."/>
            <person name="Chang Y.J."/>
            <person name="Jeffries C.D."/>
            <person name="Brettin T."/>
            <person name="Detter J.C."/>
            <person name="Han C."/>
            <person name="Rohde M."/>
            <person name="Sikorski J."/>
            <person name="Woyke T."/>
            <person name="Bristow J."/>
            <person name="Eisen J.A."/>
            <person name="Markowitz V."/>
            <person name="Hugenholtz P."/>
            <person name="Kyrpides N.C."/>
            <person name="Klenk H.P."/>
        </authorList>
    </citation>
    <scope>NUCLEOTIDE SEQUENCE [LARGE SCALE GENOMIC DNA]</scope>
    <source>
        <strain evidence="2">DSM 17230 / JCM 13409 / AQ1.S1</strain>
    </source>
</reference>
<evidence type="ECO:0000313" key="2">
    <source>
        <dbReference type="Proteomes" id="UP000001304"/>
    </source>
</evidence>